<dbReference type="AlphaFoldDB" id="A0A8T3BWV7"/>
<dbReference type="Proteomes" id="UP000829196">
    <property type="component" value="Unassembled WGS sequence"/>
</dbReference>
<dbReference type="OrthoDB" id="445361at2759"/>
<comment type="caution">
    <text evidence="1">The sequence shown here is derived from an EMBL/GenBank/DDBJ whole genome shotgun (WGS) entry which is preliminary data.</text>
</comment>
<gene>
    <name evidence="1" type="ORF">KFK09_005849</name>
</gene>
<reference evidence="1" key="1">
    <citation type="journal article" date="2022" name="Front. Genet.">
        <title>Chromosome-Scale Assembly of the Dendrobium nobile Genome Provides Insights Into the Molecular Mechanism of the Biosynthesis of the Medicinal Active Ingredient of Dendrobium.</title>
        <authorList>
            <person name="Xu Q."/>
            <person name="Niu S.-C."/>
            <person name="Li K.-L."/>
            <person name="Zheng P.-J."/>
            <person name="Zhang X.-J."/>
            <person name="Jia Y."/>
            <person name="Liu Y."/>
            <person name="Niu Y.-X."/>
            <person name="Yu L.-H."/>
            <person name="Chen D.-F."/>
            <person name="Zhang G.-Q."/>
        </authorList>
    </citation>
    <scope>NUCLEOTIDE SEQUENCE</scope>
    <source>
        <tissue evidence="1">Leaf</tissue>
    </source>
</reference>
<dbReference type="EMBL" id="JAGYWB010000005">
    <property type="protein sequence ID" value="KAI0523454.1"/>
    <property type="molecule type" value="Genomic_DNA"/>
</dbReference>
<proteinExistence type="predicted"/>
<keyword evidence="2" id="KW-1185">Reference proteome</keyword>
<organism evidence="1 2">
    <name type="scientific">Dendrobium nobile</name>
    <name type="common">Orchid</name>
    <dbReference type="NCBI Taxonomy" id="94219"/>
    <lineage>
        <taxon>Eukaryota</taxon>
        <taxon>Viridiplantae</taxon>
        <taxon>Streptophyta</taxon>
        <taxon>Embryophyta</taxon>
        <taxon>Tracheophyta</taxon>
        <taxon>Spermatophyta</taxon>
        <taxon>Magnoliopsida</taxon>
        <taxon>Liliopsida</taxon>
        <taxon>Asparagales</taxon>
        <taxon>Orchidaceae</taxon>
        <taxon>Epidendroideae</taxon>
        <taxon>Malaxideae</taxon>
        <taxon>Dendrobiinae</taxon>
        <taxon>Dendrobium</taxon>
    </lineage>
</organism>
<sequence length="220" mass="24491">MAYPPQFHMALSSPPASTPPNLPLPTMPEIIDSSRSQGLCLRLHTLGPFFRVTAEGLTGTELGKAEGFIHPWFGGKVLHLDSIRMKRETLAMKRSIFGLGLFVGAVAIRHGFDCGCRRAELLAINDSPAFHSRLVRFYTRMGFRAVHEVDGSSMVDLAHMLVWGGRGTRMDADIEDLLRKWKTILCCNISLLVDANGWMEPLKGCAKERKKNCQTHDEKA</sequence>
<name>A0A8T3BWV7_DENNO</name>
<accession>A0A8T3BWV7</accession>
<dbReference type="PANTHER" id="PTHR36897">
    <property type="entry name" value="OS10G0351100-LIKE PROTEIN"/>
    <property type="match status" value="1"/>
</dbReference>
<evidence type="ECO:0000313" key="2">
    <source>
        <dbReference type="Proteomes" id="UP000829196"/>
    </source>
</evidence>
<evidence type="ECO:0000313" key="1">
    <source>
        <dbReference type="EMBL" id="KAI0523454.1"/>
    </source>
</evidence>
<protein>
    <submittedName>
        <fullName evidence="1">Uncharacterized protein</fullName>
    </submittedName>
</protein>
<dbReference type="PANTHER" id="PTHR36897:SF2">
    <property type="entry name" value="OS10G0350800 PROTEIN"/>
    <property type="match status" value="1"/>
</dbReference>